<dbReference type="Proteomes" id="UP000006727">
    <property type="component" value="Chromosome 17"/>
</dbReference>
<feature type="region of interest" description="Disordered" evidence="2">
    <location>
        <begin position="578"/>
        <end position="764"/>
    </location>
</feature>
<dbReference type="PaxDb" id="3218-PP1S65_138V6.1"/>
<evidence type="ECO:0000313" key="5">
    <source>
        <dbReference type="Proteomes" id="UP000006727"/>
    </source>
</evidence>
<proteinExistence type="predicted"/>
<evidence type="ECO:0000256" key="1">
    <source>
        <dbReference type="SAM" id="Coils"/>
    </source>
</evidence>
<evidence type="ECO:0000256" key="2">
    <source>
        <dbReference type="SAM" id="MobiDB-lite"/>
    </source>
</evidence>
<feature type="region of interest" description="Disordered" evidence="2">
    <location>
        <begin position="1"/>
        <end position="28"/>
    </location>
</feature>
<feature type="coiled-coil region" evidence="1">
    <location>
        <begin position="110"/>
        <end position="204"/>
    </location>
</feature>
<accession>A0A2K1J4L0</accession>
<dbReference type="PANTHER" id="PTHR23159:SF31">
    <property type="entry name" value="CENTROSOME-ASSOCIATED PROTEIN CEP250 ISOFORM X1"/>
    <property type="match status" value="1"/>
</dbReference>
<dbReference type="SUPFAM" id="SSF57997">
    <property type="entry name" value="Tropomyosin"/>
    <property type="match status" value="1"/>
</dbReference>
<dbReference type="EMBL" id="ABEU02000017">
    <property type="protein sequence ID" value="PNR36458.1"/>
    <property type="molecule type" value="Genomic_DNA"/>
</dbReference>
<feature type="compositionally biased region" description="Basic and acidic residues" evidence="2">
    <location>
        <begin position="623"/>
        <end position="638"/>
    </location>
</feature>
<dbReference type="AlphaFoldDB" id="A0A2K1J4L0"/>
<reference evidence="3 5" key="2">
    <citation type="journal article" date="2018" name="Plant J.">
        <title>The Physcomitrella patens chromosome-scale assembly reveals moss genome structure and evolution.</title>
        <authorList>
            <person name="Lang D."/>
            <person name="Ullrich K.K."/>
            <person name="Murat F."/>
            <person name="Fuchs J."/>
            <person name="Jenkins J."/>
            <person name="Haas F.B."/>
            <person name="Piednoel M."/>
            <person name="Gundlach H."/>
            <person name="Van Bel M."/>
            <person name="Meyberg R."/>
            <person name="Vives C."/>
            <person name="Morata J."/>
            <person name="Symeonidi A."/>
            <person name="Hiss M."/>
            <person name="Muchero W."/>
            <person name="Kamisugi Y."/>
            <person name="Saleh O."/>
            <person name="Blanc G."/>
            <person name="Decker E.L."/>
            <person name="van Gessel N."/>
            <person name="Grimwood J."/>
            <person name="Hayes R.D."/>
            <person name="Graham S.W."/>
            <person name="Gunter L.E."/>
            <person name="McDaniel S.F."/>
            <person name="Hoernstein S.N.W."/>
            <person name="Larsson A."/>
            <person name="Li F.W."/>
            <person name="Perroud P.F."/>
            <person name="Phillips J."/>
            <person name="Ranjan P."/>
            <person name="Rokshar D.S."/>
            <person name="Rothfels C.J."/>
            <person name="Schneider L."/>
            <person name="Shu S."/>
            <person name="Stevenson D.W."/>
            <person name="Thummler F."/>
            <person name="Tillich M."/>
            <person name="Villarreal Aguilar J.C."/>
            <person name="Widiez T."/>
            <person name="Wong G.K."/>
            <person name="Wymore A."/>
            <person name="Zhang Y."/>
            <person name="Zimmer A.D."/>
            <person name="Quatrano R.S."/>
            <person name="Mayer K.F.X."/>
            <person name="Goodstein D."/>
            <person name="Casacuberta J.M."/>
            <person name="Vandepoele K."/>
            <person name="Reski R."/>
            <person name="Cuming A.C."/>
            <person name="Tuskan G.A."/>
            <person name="Maumus F."/>
            <person name="Salse J."/>
            <person name="Schmutz J."/>
            <person name="Rensing S.A."/>
        </authorList>
    </citation>
    <scope>NUCLEOTIDE SEQUENCE [LARGE SCALE GENOMIC DNA]</scope>
    <source>
        <strain evidence="4 5">cv. Gransden 2004</strain>
    </source>
</reference>
<evidence type="ECO:0000313" key="4">
    <source>
        <dbReference type="EnsemblPlants" id="Pp3c17_19110V3.1"/>
    </source>
</evidence>
<feature type="compositionally biased region" description="Basic and acidic residues" evidence="2">
    <location>
        <begin position="11"/>
        <end position="28"/>
    </location>
</feature>
<gene>
    <name evidence="4" type="primary">LOC112294766</name>
    <name evidence="3" type="ORF">PHYPA_022309</name>
</gene>
<dbReference type="EnsemblPlants" id="Pp3c17_19110V3.1">
    <property type="protein sequence ID" value="Pp3c17_19110V3.1"/>
    <property type="gene ID" value="Pp3c17_19110"/>
</dbReference>
<organism evidence="3">
    <name type="scientific">Physcomitrium patens</name>
    <name type="common">Spreading-leaved earth moss</name>
    <name type="synonym">Physcomitrella patens</name>
    <dbReference type="NCBI Taxonomy" id="3218"/>
    <lineage>
        <taxon>Eukaryota</taxon>
        <taxon>Viridiplantae</taxon>
        <taxon>Streptophyta</taxon>
        <taxon>Embryophyta</taxon>
        <taxon>Bryophyta</taxon>
        <taxon>Bryophytina</taxon>
        <taxon>Bryopsida</taxon>
        <taxon>Funariidae</taxon>
        <taxon>Funariales</taxon>
        <taxon>Funariaceae</taxon>
        <taxon>Physcomitrium</taxon>
    </lineage>
</organism>
<protein>
    <submittedName>
        <fullName evidence="3 4">Uncharacterized protein</fullName>
    </submittedName>
</protein>
<dbReference type="RefSeq" id="XP_024401350.1">
    <property type="nucleotide sequence ID" value="XM_024545582.2"/>
</dbReference>
<name>A0A2K1J4L0_PHYPA</name>
<reference evidence="4" key="3">
    <citation type="submission" date="2020-12" db="UniProtKB">
        <authorList>
            <consortium name="EnsemblPlants"/>
        </authorList>
    </citation>
    <scope>IDENTIFICATION</scope>
</reference>
<dbReference type="PANTHER" id="PTHR23159">
    <property type="entry name" value="CENTROSOMAL PROTEIN 2"/>
    <property type="match status" value="1"/>
</dbReference>
<sequence length="764" mass="85521">MANLTTSKGMEGSDKMSDSGELGTKMEGKNTALQEKCQTYLDLWAHRKEHLQQADKMAKAACAGKHANFSLACANAKLNVSLTTERYRAYQTECKLDDAAIKIHHLEWNVSVLKNLIQKEKEKAHAAEQRARTILEAQKQVEAAHAFHKQEVEVIRKELHQKLIESDSRCQKLQHEVKEKSMDLKNGQNELRKLQKTLGEIARARDDALVQVSFLSFELAELKKDTALFADRIADLDPKNPSSTSYKLHESIQKKAAEMERLSSVIASKDAIMEALRVEKESLQTQLEVTTKDVLGRRDAFEEIQRQAAAAEKEHKRALKVLEKESAAASKLVAKKEQALQKLKLQLEKLLEGHQQMKKENADNKIQLKDLEKKCTEAANKLSEKENALDKAMEEIDELRMQNAGLAVLFEDRENIEKEGESSEQKLRELDSQIATTAKSLATKDEQLKEITQRLEEVHKENASLLSKCSALEGNLERESSKACKEYKQKLEQMEEQYNVANTLVGKLDKKIEKITQKLADSEQLRTSVEDSWTQRHSEKVEMLVSQLKEAERRCTAATRLGDEKENTLRMIKKQLEDTQKENVSLRTRLSDLERQEESEISLGDRGPKIQNGRGAAVGGDASIRKPLVEISDNDVRSSRRVARGRKSSVENESGKAAKQKRAVDQAADTSSDDEAPTPAPKKGSTRKRQLKKTTGDVDPTPSAKRRPPRNPSTASKRLANPGGNALAQLLVGSTPLPPKSISLHAPTTGSKRKLGSFSGSLMR</sequence>
<reference evidence="3 5" key="1">
    <citation type="journal article" date="2008" name="Science">
        <title>The Physcomitrella genome reveals evolutionary insights into the conquest of land by plants.</title>
        <authorList>
            <person name="Rensing S."/>
            <person name="Lang D."/>
            <person name="Zimmer A."/>
            <person name="Terry A."/>
            <person name="Salamov A."/>
            <person name="Shapiro H."/>
            <person name="Nishiyama T."/>
            <person name="Perroud P.-F."/>
            <person name="Lindquist E."/>
            <person name="Kamisugi Y."/>
            <person name="Tanahashi T."/>
            <person name="Sakakibara K."/>
            <person name="Fujita T."/>
            <person name="Oishi K."/>
            <person name="Shin-I T."/>
            <person name="Kuroki Y."/>
            <person name="Toyoda A."/>
            <person name="Suzuki Y."/>
            <person name="Hashimoto A."/>
            <person name="Yamaguchi K."/>
            <person name="Sugano A."/>
            <person name="Kohara Y."/>
            <person name="Fujiyama A."/>
            <person name="Anterola A."/>
            <person name="Aoki S."/>
            <person name="Ashton N."/>
            <person name="Barbazuk W.B."/>
            <person name="Barker E."/>
            <person name="Bennetzen J."/>
            <person name="Bezanilla M."/>
            <person name="Blankenship R."/>
            <person name="Cho S.H."/>
            <person name="Dutcher S."/>
            <person name="Estelle M."/>
            <person name="Fawcett J.A."/>
            <person name="Gundlach H."/>
            <person name="Hanada K."/>
            <person name="Heyl A."/>
            <person name="Hicks K.A."/>
            <person name="Hugh J."/>
            <person name="Lohr M."/>
            <person name="Mayer K."/>
            <person name="Melkozernov A."/>
            <person name="Murata T."/>
            <person name="Nelson D."/>
            <person name="Pils B."/>
            <person name="Prigge M."/>
            <person name="Reiss B."/>
            <person name="Renner T."/>
            <person name="Rombauts S."/>
            <person name="Rushton P."/>
            <person name="Sanderfoot A."/>
            <person name="Schween G."/>
            <person name="Shiu S.-H."/>
            <person name="Stueber K."/>
            <person name="Theodoulou F.L."/>
            <person name="Tu H."/>
            <person name="Van de Peer Y."/>
            <person name="Verrier P.J."/>
            <person name="Waters E."/>
            <person name="Wood A."/>
            <person name="Yang L."/>
            <person name="Cove D."/>
            <person name="Cuming A."/>
            <person name="Hasebe M."/>
            <person name="Lucas S."/>
            <person name="Mishler D.B."/>
            <person name="Reski R."/>
            <person name="Grigoriev I."/>
            <person name="Quatrano R.S."/>
            <person name="Boore J.L."/>
        </authorList>
    </citation>
    <scope>NUCLEOTIDE SEQUENCE [LARGE SCALE GENOMIC DNA]</scope>
    <source>
        <strain evidence="4 5">cv. Gransden 2004</strain>
    </source>
</reference>
<dbReference type="GeneID" id="112294766"/>
<keyword evidence="5" id="KW-1185">Reference proteome</keyword>
<evidence type="ECO:0000313" key="3">
    <source>
        <dbReference type="EMBL" id="PNR36458.1"/>
    </source>
</evidence>
<dbReference type="Gramene" id="Pp3c17_19110V3.1">
    <property type="protein sequence ID" value="Pp3c17_19110V3.1"/>
    <property type="gene ID" value="Pp3c17_19110"/>
</dbReference>
<keyword evidence="1" id="KW-0175">Coiled coil</keyword>
<feature type="compositionally biased region" description="Basic and acidic residues" evidence="2">
    <location>
        <begin position="589"/>
        <end position="598"/>
    </location>
</feature>